<keyword evidence="5" id="KW-0597">Phosphoprotein</keyword>
<evidence type="ECO:0000259" key="13">
    <source>
        <dbReference type="PROSITE" id="PS51099"/>
    </source>
</evidence>
<comment type="function">
    <text evidence="9">The phosphoenolpyruvate-dependent sugar phosphotransferase system (sugar PTS), a major carbohydrate active transport system, catalyzes the phosphorylation of incoming sugar substrates concomitantly with their translocation across the cell membrane. The enzyme II UlaABC PTS system is involved in ascorbate transport.</text>
</comment>
<dbReference type="Gene3D" id="1.10.1790.10">
    <property type="entry name" value="PRD domain"/>
    <property type="match status" value="1"/>
</dbReference>
<dbReference type="PROSITE" id="PS51372">
    <property type="entry name" value="PRD_2"/>
    <property type="match status" value="1"/>
</dbReference>
<dbReference type="Gene3D" id="3.40.50.2300">
    <property type="match status" value="1"/>
</dbReference>
<proteinExistence type="predicted"/>
<dbReference type="InterPro" id="IPR036388">
    <property type="entry name" value="WH-like_DNA-bd_sf"/>
</dbReference>
<dbReference type="GO" id="GO:0006355">
    <property type="term" value="P:regulation of DNA-templated transcription"/>
    <property type="evidence" value="ECO:0007669"/>
    <property type="project" value="InterPro"/>
</dbReference>
<sequence>MHLSELNIRMIQLLLLKSEIPLKDLSYQFHMPIKKLKYEIEKIASDFDIHLKNDALLINDTYGVKEKLHQLSLKNMIFNENERIDLILFYLLTNQSYISIEHLMALTQSSRNTVLQDLKTLKKQVNVLNGKIEYNRTMGYLLKINNEDRDLLFINLVYKISNKYYALFLLQYLSNTTENYLYAFQDEISTLINTLDKNISETNVNALKFAYYTLEKYIYISKNENIHYVNGAPQLNVLKAYPPIILMMVHSMSHTNNGAIVSDEYSEKILLDFIHQFEIFSGVIIINKDDLLTKLSRHFYPAVLRARYGIDTVVNTQFLEDENLSPIITFTKRAIKHLEQTLEIKFSHKEIVLWSLYFAGALRNQGNIIEEKIVGIVLCPNGVAVSHAITQKLQQHFPAITFLEPSAISKINQIEDQIDIVFSTHPIKSNKQVFLISTMPSRKELDYLSDKINEEFSIHFKPHYSLNDLLEVIREHTDIRNERALIKDIQRLLKVNSKFKEAYQPMLKELLTKEFIQTNIDASDWKDAIQQASEPLLSHHIITQDYVTSMINSVIELGPYIVIMPEVAIPHSRSEDGAIEVGLSLANFKTPILFPNDKPVKLMIVLSAKDEKSHLKALAEMTELLGNETYVDKLKQSDSVEVILNLINKVYQ</sequence>
<evidence type="ECO:0000313" key="15">
    <source>
        <dbReference type="EMBL" id="WZE68306.1"/>
    </source>
</evidence>
<dbReference type="Gene3D" id="1.10.10.10">
    <property type="entry name" value="Winged helix-like DNA-binding domain superfamily/Winged helix DNA-binding domain"/>
    <property type="match status" value="1"/>
</dbReference>
<dbReference type="InterPro" id="IPR013011">
    <property type="entry name" value="PTS_EIIB_2"/>
</dbReference>
<keyword evidence="3" id="KW-0813">Transport</keyword>
<dbReference type="AlphaFoldDB" id="A0AAU6RDT5"/>
<dbReference type="SUPFAM" id="SSF46785">
    <property type="entry name" value="Winged helix' DNA-binding domain"/>
    <property type="match status" value="1"/>
</dbReference>
<dbReference type="InterPro" id="IPR016152">
    <property type="entry name" value="PTrfase/Anion_transptr"/>
</dbReference>
<feature type="domain" description="PRD" evidence="14">
    <location>
        <begin position="261"/>
        <end position="368"/>
    </location>
</feature>
<dbReference type="CDD" id="cd05568">
    <property type="entry name" value="PTS_IIB_bgl_like"/>
    <property type="match status" value="1"/>
</dbReference>
<evidence type="ECO:0000256" key="11">
    <source>
        <dbReference type="ARBA" id="ARBA00042072"/>
    </source>
</evidence>
<dbReference type="Gene3D" id="3.40.930.10">
    <property type="entry name" value="Mannitol-specific EII, Chain A"/>
    <property type="match status" value="1"/>
</dbReference>
<evidence type="ECO:0000256" key="9">
    <source>
        <dbReference type="ARBA" id="ARBA00037387"/>
    </source>
</evidence>
<protein>
    <recommendedName>
        <fullName evidence="10">Ascorbate-specific PTS system EIIA component</fullName>
    </recommendedName>
    <alternativeName>
        <fullName evidence="11">Ascorbate-specific phosphotransferase enzyme IIA component</fullName>
    </alternativeName>
</protein>
<dbReference type="PROSITE" id="PS51094">
    <property type="entry name" value="PTS_EIIA_TYPE_2"/>
    <property type="match status" value="1"/>
</dbReference>
<feature type="domain" description="PTS EIIB type-2" evidence="13">
    <location>
        <begin position="373"/>
        <end position="460"/>
    </location>
</feature>
<dbReference type="PROSITE" id="PS51099">
    <property type="entry name" value="PTS_EIIB_TYPE_2"/>
    <property type="match status" value="1"/>
</dbReference>
<evidence type="ECO:0000259" key="12">
    <source>
        <dbReference type="PROSITE" id="PS51094"/>
    </source>
</evidence>
<dbReference type="GO" id="GO:0016301">
    <property type="term" value="F:kinase activity"/>
    <property type="evidence" value="ECO:0007669"/>
    <property type="project" value="UniProtKB-KW"/>
</dbReference>
<dbReference type="PANTHER" id="PTHR36203:SF1">
    <property type="entry name" value="ASCORBATE-SPECIFIC PTS SYSTEM EIIA COMPONENT"/>
    <property type="match status" value="1"/>
</dbReference>
<name>A0AAU6RDT5_9STAP</name>
<keyword evidence="8" id="KW-0418">Kinase</keyword>
<dbReference type="RefSeq" id="WP_413474739.1">
    <property type="nucleotide sequence ID" value="NZ_CP124585.1"/>
</dbReference>
<evidence type="ECO:0000256" key="7">
    <source>
        <dbReference type="ARBA" id="ARBA00022683"/>
    </source>
</evidence>
<dbReference type="PANTHER" id="PTHR36203">
    <property type="entry name" value="ASCORBATE-SPECIFIC PTS SYSTEM EIIA COMPONENT"/>
    <property type="match status" value="1"/>
</dbReference>
<dbReference type="InterPro" id="IPR036634">
    <property type="entry name" value="PRD_sf"/>
</dbReference>
<dbReference type="InterPro" id="IPR002178">
    <property type="entry name" value="PTS_EIIA_type-2_dom"/>
</dbReference>
<reference evidence="15" key="1">
    <citation type="submission" date="2023-04" db="EMBL/GenBank/DDBJ databases">
        <title>Macrococci isolated from food, foodproducing animals, and human clinical materials.</title>
        <authorList>
            <person name="Maslanova I."/>
            <person name="Svec P."/>
            <person name="Sedlacek I."/>
            <person name="Novakova D."/>
            <person name="Keller J.E."/>
            <person name="Schwendener S."/>
            <person name="Finstrlova A."/>
            <person name="Botka T."/>
            <person name="Kovarovic V."/>
            <person name="Petras P."/>
            <person name="Perreten V."/>
            <person name="Pantucek R."/>
        </authorList>
    </citation>
    <scope>NUCLEOTIDE SEQUENCE</scope>
    <source>
        <strain evidence="15">NRL/St 13/116</strain>
    </source>
</reference>
<dbReference type="SUPFAM" id="SSF55804">
    <property type="entry name" value="Phoshotransferase/anion transport protein"/>
    <property type="match status" value="1"/>
</dbReference>
<dbReference type="Pfam" id="PF00359">
    <property type="entry name" value="PTS_EIIA_2"/>
    <property type="match status" value="1"/>
</dbReference>
<dbReference type="GO" id="GO:0009401">
    <property type="term" value="P:phosphoenolpyruvate-dependent sugar phosphotransferase system"/>
    <property type="evidence" value="ECO:0007669"/>
    <property type="project" value="UniProtKB-KW"/>
</dbReference>
<dbReference type="InterPro" id="IPR011608">
    <property type="entry name" value="PRD"/>
</dbReference>
<dbReference type="SUPFAM" id="SSF63520">
    <property type="entry name" value="PTS-regulatory domain, PRD"/>
    <property type="match status" value="1"/>
</dbReference>
<evidence type="ECO:0000259" key="14">
    <source>
        <dbReference type="PROSITE" id="PS51372"/>
    </source>
</evidence>
<evidence type="ECO:0000256" key="1">
    <source>
        <dbReference type="ARBA" id="ARBA00004496"/>
    </source>
</evidence>
<dbReference type="InterPro" id="IPR036390">
    <property type="entry name" value="WH_DNA-bd_sf"/>
</dbReference>
<evidence type="ECO:0000256" key="2">
    <source>
        <dbReference type="ARBA" id="ARBA00011798"/>
    </source>
</evidence>
<evidence type="ECO:0000256" key="4">
    <source>
        <dbReference type="ARBA" id="ARBA00022490"/>
    </source>
</evidence>
<comment type="subunit">
    <text evidence="2">Homodimer or homotrimer. Seems to be a monomer when not phosphorylated.</text>
</comment>
<dbReference type="InterPro" id="IPR051351">
    <property type="entry name" value="Ascorbate-PTS_EIIA_comp"/>
</dbReference>
<dbReference type="GO" id="GO:0008982">
    <property type="term" value="F:protein-N(PI)-phosphohistidine-sugar phosphotransferase activity"/>
    <property type="evidence" value="ECO:0007669"/>
    <property type="project" value="InterPro"/>
</dbReference>
<evidence type="ECO:0000256" key="3">
    <source>
        <dbReference type="ARBA" id="ARBA00022448"/>
    </source>
</evidence>
<dbReference type="CDD" id="cd00211">
    <property type="entry name" value="PTS_IIA_fru"/>
    <property type="match status" value="1"/>
</dbReference>
<evidence type="ECO:0000256" key="8">
    <source>
        <dbReference type="ARBA" id="ARBA00022777"/>
    </source>
</evidence>
<accession>A0AAU6RDT5</accession>
<keyword evidence="4" id="KW-0963">Cytoplasm</keyword>
<keyword evidence="7" id="KW-0598">Phosphotransferase system</keyword>
<evidence type="ECO:0000256" key="10">
    <source>
        <dbReference type="ARBA" id="ARBA00041175"/>
    </source>
</evidence>
<gene>
    <name evidence="15" type="ORF">QA540_07850</name>
</gene>
<dbReference type="EMBL" id="CP124585">
    <property type="protein sequence ID" value="WZE68306.1"/>
    <property type="molecule type" value="Genomic_DNA"/>
</dbReference>
<dbReference type="Pfam" id="PF00874">
    <property type="entry name" value="PRD"/>
    <property type="match status" value="1"/>
</dbReference>
<evidence type="ECO:0000256" key="6">
    <source>
        <dbReference type="ARBA" id="ARBA00022679"/>
    </source>
</evidence>
<organism evidence="15">
    <name type="scientific">Macrococcus psychrotolerans</name>
    <dbReference type="NCBI Taxonomy" id="3039389"/>
    <lineage>
        <taxon>Bacteria</taxon>
        <taxon>Bacillati</taxon>
        <taxon>Bacillota</taxon>
        <taxon>Bacilli</taxon>
        <taxon>Bacillales</taxon>
        <taxon>Staphylococcaceae</taxon>
        <taxon>Macrococcus</taxon>
    </lineage>
</organism>
<feature type="domain" description="PTS EIIA type-2" evidence="12">
    <location>
        <begin position="509"/>
        <end position="650"/>
    </location>
</feature>
<keyword evidence="15" id="KW-0762">Sugar transport</keyword>
<evidence type="ECO:0000256" key="5">
    <source>
        <dbReference type="ARBA" id="ARBA00022553"/>
    </source>
</evidence>
<comment type="subcellular location">
    <subcellularLocation>
        <location evidence="1">Cytoplasm</location>
    </subcellularLocation>
</comment>
<keyword evidence="6" id="KW-0808">Transferase</keyword>
<dbReference type="GO" id="GO:0005737">
    <property type="term" value="C:cytoplasm"/>
    <property type="evidence" value="ECO:0007669"/>
    <property type="project" value="UniProtKB-SubCell"/>
</dbReference>